<evidence type="ECO:0000256" key="1">
    <source>
        <dbReference type="SAM" id="MobiDB-lite"/>
    </source>
</evidence>
<keyword evidence="4" id="KW-1185">Reference proteome</keyword>
<feature type="region of interest" description="Disordered" evidence="1">
    <location>
        <begin position="1"/>
        <end position="20"/>
    </location>
</feature>
<sequence length="181" mass="19668">MILETGAASNSPTSRRIPKGHRSRAGFSLLEIILVFALIALASSVIIANFTTFLNFDDRIDPEDTLRAAIRSARFQAASERIPASLSFDKESGSLRISNGEQFPLSPEFKNGDGEIRFYLVPPAKGMAPFPDASRSQLETKEVSFAPDRSSSPFAAEIDSGSGSPERIIFDPFSSLVRSPK</sequence>
<proteinExistence type="predicted"/>
<organism evidence="3 4">
    <name type="scientific">Thalassobacterium maritimum</name>
    <dbReference type="NCBI Taxonomy" id="3041265"/>
    <lineage>
        <taxon>Bacteria</taxon>
        <taxon>Pseudomonadati</taxon>
        <taxon>Verrucomicrobiota</taxon>
        <taxon>Opitutia</taxon>
        <taxon>Puniceicoccales</taxon>
        <taxon>Coraliomargaritaceae</taxon>
        <taxon>Thalassobacterium</taxon>
    </lineage>
</organism>
<protein>
    <submittedName>
        <fullName evidence="3">Type II secretion system protein</fullName>
    </submittedName>
</protein>
<gene>
    <name evidence="3" type="ORF">QEH52_07820</name>
</gene>
<dbReference type="RefSeq" id="WP_308949548.1">
    <property type="nucleotide sequence ID" value="NZ_JARXHW010000014.1"/>
</dbReference>
<dbReference type="InterPro" id="IPR012902">
    <property type="entry name" value="N_methyl_site"/>
</dbReference>
<dbReference type="PROSITE" id="PS00409">
    <property type="entry name" value="PROKAR_NTER_METHYL"/>
    <property type="match status" value="1"/>
</dbReference>
<keyword evidence="2" id="KW-0812">Transmembrane</keyword>
<accession>A0ABU1ATJ8</accession>
<name>A0ABU1ATJ8_9BACT</name>
<dbReference type="EMBL" id="JARXHW010000014">
    <property type="protein sequence ID" value="MDQ8207411.1"/>
    <property type="molecule type" value="Genomic_DNA"/>
</dbReference>
<reference evidence="3 4" key="1">
    <citation type="submission" date="2023-04" db="EMBL/GenBank/DDBJ databases">
        <title>A novel bacteria isolated from coastal sediment.</title>
        <authorList>
            <person name="Liu X.-J."/>
            <person name="Du Z.-J."/>
        </authorList>
    </citation>
    <scope>NUCLEOTIDE SEQUENCE [LARGE SCALE GENOMIC DNA]</scope>
    <source>
        <strain evidence="3 4">SDUM461003</strain>
    </source>
</reference>
<feature type="transmembrane region" description="Helical" evidence="2">
    <location>
        <begin position="25"/>
        <end position="50"/>
    </location>
</feature>
<keyword evidence="2" id="KW-1133">Transmembrane helix</keyword>
<evidence type="ECO:0000256" key="2">
    <source>
        <dbReference type="SAM" id="Phobius"/>
    </source>
</evidence>
<dbReference type="Proteomes" id="UP001225316">
    <property type="component" value="Unassembled WGS sequence"/>
</dbReference>
<comment type="caution">
    <text evidence="3">The sequence shown here is derived from an EMBL/GenBank/DDBJ whole genome shotgun (WGS) entry which is preliminary data.</text>
</comment>
<evidence type="ECO:0000313" key="3">
    <source>
        <dbReference type="EMBL" id="MDQ8207411.1"/>
    </source>
</evidence>
<evidence type="ECO:0000313" key="4">
    <source>
        <dbReference type="Proteomes" id="UP001225316"/>
    </source>
</evidence>
<feature type="region of interest" description="Disordered" evidence="1">
    <location>
        <begin position="138"/>
        <end position="166"/>
    </location>
</feature>
<keyword evidence="2" id="KW-0472">Membrane</keyword>